<dbReference type="InterPro" id="IPR045266">
    <property type="entry name" value="DOH_DOMON"/>
</dbReference>
<keyword evidence="1" id="KW-0472">Membrane</keyword>
<keyword evidence="1" id="KW-0812">Transmembrane</keyword>
<evidence type="ECO:0000256" key="2">
    <source>
        <dbReference type="SAM" id="SignalP"/>
    </source>
</evidence>
<feature type="transmembrane region" description="Helical" evidence="1">
    <location>
        <begin position="208"/>
        <end position="227"/>
    </location>
</feature>
<dbReference type="PANTHER" id="PTHR46901">
    <property type="entry name" value="GH04942P"/>
    <property type="match status" value="1"/>
</dbReference>
<evidence type="ECO:0000259" key="3">
    <source>
        <dbReference type="PROSITE" id="PS50836"/>
    </source>
</evidence>
<dbReference type="SMART" id="SM00664">
    <property type="entry name" value="DoH"/>
    <property type="match status" value="1"/>
</dbReference>
<keyword evidence="1" id="KW-1133">Transmembrane helix</keyword>
<dbReference type="STRING" id="400682.A0A1X7V5K2"/>
<dbReference type="InterPro" id="IPR005018">
    <property type="entry name" value="DOMON_domain"/>
</dbReference>
<keyword evidence="5" id="KW-1185">Reference proteome</keyword>
<dbReference type="Pfam" id="PF03351">
    <property type="entry name" value="DOMON"/>
    <property type="match status" value="1"/>
</dbReference>
<keyword evidence="2" id="KW-0732">Signal</keyword>
<proteinExistence type="predicted"/>
<dbReference type="PROSITE" id="PS50836">
    <property type="entry name" value="DOMON"/>
    <property type="match status" value="1"/>
</dbReference>
<name>A0A1X7V5K2_AMPQE</name>
<gene>
    <name evidence="4" type="primary">100633167</name>
</gene>
<feature type="signal peptide" evidence="2">
    <location>
        <begin position="1"/>
        <end position="19"/>
    </location>
</feature>
<dbReference type="InParanoid" id="A0A1X7V5K2"/>
<dbReference type="CDD" id="cd09631">
    <property type="entry name" value="DOMON_DOH"/>
    <property type="match status" value="1"/>
</dbReference>
<reference evidence="4" key="2">
    <citation type="submission" date="2017-05" db="UniProtKB">
        <authorList>
            <consortium name="EnsemblMetazoa"/>
        </authorList>
    </citation>
    <scope>IDENTIFICATION</scope>
</reference>
<feature type="domain" description="DOMON" evidence="3">
    <location>
        <begin position="33"/>
        <end position="153"/>
    </location>
</feature>
<feature type="chain" id="PRO_5010877283" description="DOMON domain-containing protein" evidence="2">
    <location>
        <begin position="20"/>
        <end position="228"/>
    </location>
</feature>
<dbReference type="EnsemblMetazoa" id="Aqu2.1.35540_001">
    <property type="protein sequence ID" value="Aqu2.1.35540_001"/>
    <property type="gene ID" value="Aqu2.1.35540"/>
</dbReference>
<evidence type="ECO:0000313" key="4">
    <source>
        <dbReference type="EnsemblMetazoa" id="Aqu2.1.35540_001"/>
    </source>
</evidence>
<protein>
    <recommendedName>
        <fullName evidence="3">DOMON domain-containing protein</fullName>
    </recommendedName>
</protein>
<dbReference type="OrthoDB" id="5974263at2759"/>
<sequence>MQGLLVLAFLTVFFVATNALVSNCTCKGELSMGTYSVSWMIRDNNRSLVDFNVSVNTDANTWVAVGFSEDRFMPITDVAIGADNGTDSFVEDRWNNGTRSVGPIYDTEQNFIYTSTSRYNDMLTISFTRPIDSPDDTQDLDLTQCRYVLWAYGGSVSMFPSMMSDEAASGLTRHTMRGVFSKQICLCPANETCPTAAPPSTEAPTSSAFSVANFAIITFIFILIAAIF</sequence>
<organism evidence="4">
    <name type="scientific">Amphimedon queenslandica</name>
    <name type="common">Sponge</name>
    <dbReference type="NCBI Taxonomy" id="400682"/>
    <lineage>
        <taxon>Eukaryota</taxon>
        <taxon>Metazoa</taxon>
        <taxon>Porifera</taxon>
        <taxon>Demospongiae</taxon>
        <taxon>Heteroscleromorpha</taxon>
        <taxon>Haplosclerida</taxon>
        <taxon>Niphatidae</taxon>
        <taxon>Amphimedon</taxon>
    </lineage>
</organism>
<dbReference type="Proteomes" id="UP000007879">
    <property type="component" value="Unassembled WGS sequence"/>
</dbReference>
<dbReference type="PANTHER" id="PTHR46901:SF2">
    <property type="entry name" value="GH04942P"/>
    <property type="match status" value="1"/>
</dbReference>
<dbReference type="AlphaFoldDB" id="A0A1X7V5K2"/>
<dbReference type="EnsemblMetazoa" id="XM_003385500.3">
    <property type="protein sequence ID" value="XP_003385548.3"/>
    <property type="gene ID" value="LOC100633167"/>
</dbReference>
<evidence type="ECO:0000256" key="1">
    <source>
        <dbReference type="SAM" id="Phobius"/>
    </source>
</evidence>
<reference evidence="5" key="1">
    <citation type="journal article" date="2010" name="Nature">
        <title>The Amphimedon queenslandica genome and the evolution of animal complexity.</title>
        <authorList>
            <person name="Srivastava M."/>
            <person name="Simakov O."/>
            <person name="Chapman J."/>
            <person name="Fahey B."/>
            <person name="Gauthier M.E."/>
            <person name="Mitros T."/>
            <person name="Richards G.S."/>
            <person name="Conaco C."/>
            <person name="Dacre M."/>
            <person name="Hellsten U."/>
            <person name="Larroux C."/>
            <person name="Putnam N.H."/>
            <person name="Stanke M."/>
            <person name="Adamska M."/>
            <person name="Darling A."/>
            <person name="Degnan S.M."/>
            <person name="Oakley T.H."/>
            <person name="Plachetzki D.C."/>
            <person name="Zhai Y."/>
            <person name="Adamski M."/>
            <person name="Calcino A."/>
            <person name="Cummins S.F."/>
            <person name="Goodstein D.M."/>
            <person name="Harris C."/>
            <person name="Jackson D.J."/>
            <person name="Leys S.P."/>
            <person name="Shu S."/>
            <person name="Woodcroft B.J."/>
            <person name="Vervoort M."/>
            <person name="Kosik K.S."/>
            <person name="Manning G."/>
            <person name="Degnan B.M."/>
            <person name="Rokhsar D.S."/>
        </authorList>
    </citation>
    <scope>NUCLEOTIDE SEQUENCE [LARGE SCALE GENOMIC DNA]</scope>
</reference>
<evidence type="ECO:0000313" key="5">
    <source>
        <dbReference type="Proteomes" id="UP000007879"/>
    </source>
</evidence>
<accession>A0A1X7V5K2</accession>